<organism evidence="1 2">
    <name type="scientific">Diversispora eburnea</name>
    <dbReference type="NCBI Taxonomy" id="1213867"/>
    <lineage>
        <taxon>Eukaryota</taxon>
        <taxon>Fungi</taxon>
        <taxon>Fungi incertae sedis</taxon>
        <taxon>Mucoromycota</taxon>
        <taxon>Glomeromycotina</taxon>
        <taxon>Glomeromycetes</taxon>
        <taxon>Diversisporales</taxon>
        <taxon>Diversisporaceae</taxon>
        <taxon>Diversispora</taxon>
    </lineage>
</organism>
<keyword evidence="2" id="KW-1185">Reference proteome</keyword>
<dbReference type="InterPro" id="IPR052778">
    <property type="entry name" value="Centrosome-WD_assoc"/>
</dbReference>
<dbReference type="Gene3D" id="2.130.10.10">
    <property type="entry name" value="YVTN repeat-like/Quinoprotein amine dehydrogenase"/>
    <property type="match status" value="2"/>
</dbReference>
<comment type="caution">
    <text evidence="1">The sequence shown here is derived from an EMBL/GenBank/DDBJ whole genome shotgun (WGS) entry which is preliminary data.</text>
</comment>
<dbReference type="EMBL" id="CAJVPK010000022">
    <property type="protein sequence ID" value="CAG8434081.1"/>
    <property type="molecule type" value="Genomic_DNA"/>
</dbReference>
<gene>
    <name evidence="1" type="ORF">DEBURN_LOCUS639</name>
</gene>
<dbReference type="Proteomes" id="UP000789706">
    <property type="component" value="Unassembled WGS sequence"/>
</dbReference>
<dbReference type="PANTHER" id="PTHR16220">
    <property type="entry name" value="WD REPEAT PROTEIN 8-RELATED"/>
    <property type="match status" value="1"/>
</dbReference>
<dbReference type="GO" id="GO:1990810">
    <property type="term" value="P:microtubule anchoring at mitotic spindle pole body"/>
    <property type="evidence" value="ECO:0007669"/>
    <property type="project" value="TreeGrafter"/>
</dbReference>
<dbReference type="AlphaFoldDB" id="A0A9N8V1G8"/>
<dbReference type="GO" id="GO:0005815">
    <property type="term" value="C:microtubule organizing center"/>
    <property type="evidence" value="ECO:0007669"/>
    <property type="project" value="TreeGrafter"/>
</dbReference>
<dbReference type="InterPro" id="IPR001680">
    <property type="entry name" value="WD40_rpt"/>
</dbReference>
<dbReference type="OrthoDB" id="308690at2759"/>
<evidence type="ECO:0000313" key="2">
    <source>
        <dbReference type="Proteomes" id="UP000789706"/>
    </source>
</evidence>
<accession>A0A9N8V1G8</accession>
<sequence length="395" mass="45216">MDFTELYKHSLNLCKFSPDLKYIATAFENVVIVRDTETFQNKLEFVKNFRFQCIEWSSDSTLLLAANFNSGKIIIRDVNNPSWKKIIKEGPAGLLNVKWNPDGRSVMCFSDFQLRITIWSLMTNKGYCIQDPKYHNKAERRECKDFIGIYKCDTDVWKLLNVFQVDTIDLDNLELSPNGQYIVVWDKCIWVILIYTLDGQCMGNFSIDDEGLGVKSIAWSPSSKLIAIGGYDQKKQVNMIPNLKDLLSNDIIEEPVELNSVQPDVKPNPKLGIGSCKFNSNGKLLAAYNDNFPNCLWIWDISHLNLLALIIQLTPIKHYHWNPVEVEQLAICCGNEYVYFWCGQDHGTEIIEVPADGNSMIIMDKTKFCVAFTTRNKENSMMSVTSVMSEMSIME</sequence>
<dbReference type="GO" id="GO:1990811">
    <property type="term" value="C:MWP complex"/>
    <property type="evidence" value="ECO:0007669"/>
    <property type="project" value="TreeGrafter"/>
</dbReference>
<dbReference type="Pfam" id="PF00400">
    <property type="entry name" value="WD40"/>
    <property type="match status" value="1"/>
</dbReference>
<dbReference type="SUPFAM" id="SSF82171">
    <property type="entry name" value="DPP6 N-terminal domain-like"/>
    <property type="match status" value="1"/>
</dbReference>
<evidence type="ECO:0000313" key="1">
    <source>
        <dbReference type="EMBL" id="CAG8434081.1"/>
    </source>
</evidence>
<reference evidence="1" key="1">
    <citation type="submission" date="2021-06" db="EMBL/GenBank/DDBJ databases">
        <authorList>
            <person name="Kallberg Y."/>
            <person name="Tangrot J."/>
            <person name="Rosling A."/>
        </authorList>
    </citation>
    <scope>NUCLEOTIDE SEQUENCE</scope>
    <source>
        <strain evidence="1">AZ414A</strain>
    </source>
</reference>
<dbReference type="InterPro" id="IPR015943">
    <property type="entry name" value="WD40/YVTN_repeat-like_dom_sf"/>
</dbReference>
<dbReference type="PANTHER" id="PTHR16220:SF0">
    <property type="entry name" value="WD REPEAT-CONTAINING PROTEIN WRAP73"/>
    <property type="match status" value="1"/>
</dbReference>
<name>A0A9N8V1G8_9GLOM</name>
<proteinExistence type="predicted"/>
<protein>
    <submittedName>
        <fullName evidence="1">5284_t:CDS:1</fullName>
    </submittedName>
</protein>